<feature type="coiled-coil region" evidence="1">
    <location>
        <begin position="246"/>
        <end position="273"/>
    </location>
</feature>
<dbReference type="PANTHER" id="PTHR10229:SF0">
    <property type="entry name" value="GTP-BINDING PROTEIN 6-RELATED"/>
    <property type="match status" value="1"/>
</dbReference>
<accession>A0ABP0F0R5</accession>
<dbReference type="InterPro" id="IPR016496">
    <property type="entry name" value="GTPase_HflX"/>
</dbReference>
<keyword evidence="4" id="KW-1185">Reference proteome</keyword>
<evidence type="ECO:0000259" key="2">
    <source>
        <dbReference type="PROSITE" id="PS51705"/>
    </source>
</evidence>
<organism evidence="3 4">
    <name type="scientific">Clavelina lepadiformis</name>
    <name type="common">Light-bulb sea squirt</name>
    <name type="synonym">Ascidia lepadiformis</name>
    <dbReference type="NCBI Taxonomy" id="159417"/>
    <lineage>
        <taxon>Eukaryota</taxon>
        <taxon>Metazoa</taxon>
        <taxon>Chordata</taxon>
        <taxon>Tunicata</taxon>
        <taxon>Ascidiacea</taxon>
        <taxon>Aplousobranchia</taxon>
        <taxon>Clavelinidae</taxon>
        <taxon>Clavelina</taxon>
    </lineage>
</organism>
<dbReference type="Proteomes" id="UP001642483">
    <property type="component" value="Unassembled WGS sequence"/>
</dbReference>
<dbReference type="InterPro" id="IPR006073">
    <property type="entry name" value="GTP-bd"/>
</dbReference>
<evidence type="ECO:0000256" key="1">
    <source>
        <dbReference type="SAM" id="Coils"/>
    </source>
</evidence>
<dbReference type="Pfam" id="PF16360">
    <property type="entry name" value="GTP-bdg_M"/>
    <property type="match status" value="1"/>
</dbReference>
<dbReference type="Gene3D" id="3.40.50.11060">
    <property type="entry name" value="GTPase HflX, N-terminal domain"/>
    <property type="match status" value="1"/>
</dbReference>
<protein>
    <recommendedName>
        <fullName evidence="2">Hflx-type G domain-containing protein</fullName>
    </recommendedName>
</protein>
<comment type="caution">
    <text evidence="3">The sequence shown here is derived from an EMBL/GenBank/DDBJ whole genome shotgun (WGS) entry which is preliminary data.</text>
</comment>
<evidence type="ECO:0000313" key="4">
    <source>
        <dbReference type="Proteomes" id="UP001642483"/>
    </source>
</evidence>
<dbReference type="InterPro" id="IPR027417">
    <property type="entry name" value="P-loop_NTPase"/>
</dbReference>
<dbReference type="InterPro" id="IPR030394">
    <property type="entry name" value="G_HFLX_dom"/>
</dbReference>
<name>A0ABP0F0R5_CLALP</name>
<gene>
    <name evidence="3" type="ORF">CVLEPA_LOCUS3103</name>
</gene>
<dbReference type="CDD" id="cd01878">
    <property type="entry name" value="HflX"/>
    <property type="match status" value="1"/>
</dbReference>
<dbReference type="PROSITE" id="PS51705">
    <property type="entry name" value="G_HFLX"/>
    <property type="match status" value="1"/>
</dbReference>
<dbReference type="PANTHER" id="PTHR10229">
    <property type="entry name" value="GTP-BINDING PROTEIN HFLX"/>
    <property type="match status" value="1"/>
</dbReference>
<sequence>MGHRNLKQDVQAKLTSEWLKHSYTTARLRDNVLLQPARYKLFGHKQSEKEFSTKDDDSDTTNDEPLKDFFDAEWSLLSSDLYKFVDESVFVIQPHVESSSQKLTTPKLQLEESIALVESLPSWKVVGKFLGLTKHPHSQYIFPKKSFETLLRKAAVMPSFSSIFLSVEKMSPLQKETYSKAFKVEKIFDRYTLVLQIFRLRVRTKEAKLQVALAEMPYVRAMLAAKSSGNYQRHSIVGESFQDRINQEFRFKEQKLKKLLKSLKQKRDAHRASRKRANVPVVAVVGYTNAGKTSLIKALTASETMEPKDQLFATLDVTAHAAVLPNNLRYVLVDTVGFLSDLPHELFDAFSATMEDMLQADLIIHVRDSNHPDHSNQLRNVLLILSNLRLEERLLSNIIEVRNKIDLLPVRTDEDGEVVNLPEVSWPKSQPLRLKGEQVDMRPAVICRVSATSGAGIRTLINQIQKSIMRVTNRQRVVLCVPAGGSHLQWIRNHGAVESVTGDGDYHLSLTTIVTQAQLHKFLANFDDVKITQDAVF</sequence>
<reference evidence="3 4" key="1">
    <citation type="submission" date="2024-02" db="EMBL/GenBank/DDBJ databases">
        <authorList>
            <person name="Daric V."/>
            <person name="Darras S."/>
        </authorList>
    </citation>
    <scope>NUCLEOTIDE SEQUENCE [LARGE SCALE GENOMIC DNA]</scope>
</reference>
<feature type="domain" description="Hflx-type G" evidence="2">
    <location>
        <begin position="280"/>
        <end position="469"/>
    </location>
</feature>
<keyword evidence="1" id="KW-0175">Coiled coil</keyword>
<dbReference type="InterPro" id="IPR032305">
    <property type="entry name" value="GTP-bd_M"/>
</dbReference>
<dbReference type="Gene3D" id="3.40.50.300">
    <property type="entry name" value="P-loop containing nucleotide triphosphate hydrolases"/>
    <property type="match status" value="1"/>
</dbReference>
<dbReference type="NCBIfam" id="TIGR03156">
    <property type="entry name" value="GTP_HflX"/>
    <property type="match status" value="1"/>
</dbReference>
<proteinExistence type="predicted"/>
<dbReference type="EMBL" id="CAWYQH010000002">
    <property type="protein sequence ID" value="CAK8673298.1"/>
    <property type="molecule type" value="Genomic_DNA"/>
</dbReference>
<dbReference type="Pfam" id="PF01926">
    <property type="entry name" value="MMR_HSR1"/>
    <property type="match status" value="1"/>
</dbReference>
<evidence type="ECO:0000313" key="3">
    <source>
        <dbReference type="EMBL" id="CAK8673298.1"/>
    </source>
</evidence>
<dbReference type="SUPFAM" id="SSF52540">
    <property type="entry name" value="P-loop containing nucleoside triphosphate hydrolases"/>
    <property type="match status" value="1"/>
</dbReference>
<dbReference type="InterPro" id="IPR042108">
    <property type="entry name" value="GTPase_HflX_N_sf"/>
</dbReference>